<keyword evidence="3" id="KW-1185">Reference proteome</keyword>
<feature type="transmembrane region" description="Helical" evidence="1">
    <location>
        <begin position="23"/>
        <end position="44"/>
    </location>
</feature>
<name>A0A8J3DKL2_9HYPH</name>
<sequence>MKQGWNQANMVSLFSRTKENDTVMIILLASAMMIFMLIATAFSLHQDAQDNDIRHLENRFSMYRR</sequence>
<evidence type="ECO:0000256" key="1">
    <source>
        <dbReference type="SAM" id="Phobius"/>
    </source>
</evidence>
<keyword evidence="1" id="KW-0812">Transmembrane</keyword>
<reference evidence="2" key="1">
    <citation type="journal article" date="2014" name="Int. J. Syst. Evol. Microbiol.">
        <title>Complete genome sequence of Corynebacterium casei LMG S-19264T (=DSM 44701T), isolated from a smear-ripened cheese.</title>
        <authorList>
            <consortium name="US DOE Joint Genome Institute (JGI-PGF)"/>
            <person name="Walter F."/>
            <person name="Albersmeier A."/>
            <person name="Kalinowski J."/>
            <person name="Ruckert C."/>
        </authorList>
    </citation>
    <scope>NUCLEOTIDE SEQUENCE</scope>
    <source>
        <strain evidence="2">KCTC 42097</strain>
    </source>
</reference>
<proteinExistence type="predicted"/>
<keyword evidence="1" id="KW-1133">Transmembrane helix</keyword>
<reference evidence="2" key="2">
    <citation type="submission" date="2020-09" db="EMBL/GenBank/DDBJ databases">
        <authorList>
            <person name="Sun Q."/>
            <person name="Kim S."/>
        </authorList>
    </citation>
    <scope>NUCLEOTIDE SEQUENCE</scope>
    <source>
        <strain evidence="2">KCTC 42097</strain>
    </source>
</reference>
<dbReference type="EMBL" id="BMZO01000001">
    <property type="protein sequence ID" value="GHC61178.1"/>
    <property type="molecule type" value="Genomic_DNA"/>
</dbReference>
<comment type="caution">
    <text evidence="2">The sequence shown here is derived from an EMBL/GenBank/DDBJ whole genome shotgun (WGS) entry which is preliminary data.</text>
</comment>
<keyword evidence="1" id="KW-0472">Membrane</keyword>
<protein>
    <submittedName>
        <fullName evidence="2">Uncharacterized protein</fullName>
    </submittedName>
</protein>
<accession>A0A8J3DKL2</accession>
<dbReference type="Proteomes" id="UP000641137">
    <property type="component" value="Unassembled WGS sequence"/>
</dbReference>
<evidence type="ECO:0000313" key="2">
    <source>
        <dbReference type="EMBL" id="GHC61178.1"/>
    </source>
</evidence>
<organism evidence="2 3">
    <name type="scientific">Limoniibacter endophyticus</name>
    <dbReference type="NCBI Taxonomy" id="1565040"/>
    <lineage>
        <taxon>Bacteria</taxon>
        <taxon>Pseudomonadati</taxon>
        <taxon>Pseudomonadota</taxon>
        <taxon>Alphaproteobacteria</taxon>
        <taxon>Hyphomicrobiales</taxon>
        <taxon>Bartonellaceae</taxon>
        <taxon>Limoniibacter</taxon>
    </lineage>
</organism>
<gene>
    <name evidence="2" type="ORF">GCM10010136_01600</name>
</gene>
<dbReference type="AlphaFoldDB" id="A0A8J3DKL2"/>
<evidence type="ECO:0000313" key="3">
    <source>
        <dbReference type="Proteomes" id="UP000641137"/>
    </source>
</evidence>